<comment type="caution">
    <text evidence="2">The sequence shown here is derived from an EMBL/GenBank/DDBJ whole genome shotgun (WGS) entry which is preliminary data.</text>
</comment>
<accession>A0A9N9F364</accession>
<gene>
    <name evidence="2" type="ORF">RFULGI_LOCUS2645</name>
</gene>
<feature type="compositionally biased region" description="Polar residues" evidence="1">
    <location>
        <begin position="86"/>
        <end position="97"/>
    </location>
</feature>
<reference evidence="2" key="1">
    <citation type="submission" date="2021-06" db="EMBL/GenBank/DDBJ databases">
        <authorList>
            <person name="Kallberg Y."/>
            <person name="Tangrot J."/>
            <person name="Rosling A."/>
        </authorList>
    </citation>
    <scope>NUCLEOTIDE SEQUENCE</scope>
    <source>
        <strain evidence="2">IN212</strain>
    </source>
</reference>
<dbReference type="OrthoDB" id="3366231at2759"/>
<evidence type="ECO:0000313" key="3">
    <source>
        <dbReference type="Proteomes" id="UP000789396"/>
    </source>
</evidence>
<evidence type="ECO:0000256" key="1">
    <source>
        <dbReference type="SAM" id="MobiDB-lite"/>
    </source>
</evidence>
<feature type="region of interest" description="Disordered" evidence="1">
    <location>
        <begin position="74"/>
        <end position="100"/>
    </location>
</feature>
<keyword evidence="3" id="KW-1185">Reference proteome</keyword>
<feature type="compositionally biased region" description="Acidic residues" evidence="1">
    <location>
        <begin position="214"/>
        <end position="224"/>
    </location>
</feature>
<dbReference type="EMBL" id="CAJVPZ010002061">
    <property type="protein sequence ID" value="CAG8505563.1"/>
    <property type="molecule type" value="Genomic_DNA"/>
</dbReference>
<dbReference type="AlphaFoldDB" id="A0A9N9F364"/>
<feature type="region of interest" description="Disordered" evidence="1">
    <location>
        <begin position="214"/>
        <end position="245"/>
    </location>
</feature>
<name>A0A9N9F364_9GLOM</name>
<evidence type="ECO:0000313" key="2">
    <source>
        <dbReference type="EMBL" id="CAG8505563.1"/>
    </source>
</evidence>
<organism evidence="2 3">
    <name type="scientific">Racocetra fulgida</name>
    <dbReference type="NCBI Taxonomy" id="60492"/>
    <lineage>
        <taxon>Eukaryota</taxon>
        <taxon>Fungi</taxon>
        <taxon>Fungi incertae sedis</taxon>
        <taxon>Mucoromycota</taxon>
        <taxon>Glomeromycotina</taxon>
        <taxon>Glomeromycetes</taxon>
        <taxon>Diversisporales</taxon>
        <taxon>Gigasporaceae</taxon>
        <taxon>Racocetra</taxon>
    </lineage>
</organism>
<sequence>MSNINKLKSPNYMSFELTEINTNNNMSLEYIDPDTNMYTEVTEIQASFSMSFELAESEATNTNTALSTLEPAVSNQNRVGRKRSSSKLAKSTMSQDAENIETAREPYARRKSILINLQLEQRYMQCRNVYAQQTETESIEKAEERRSKRRKLNILASYSAQVAVLMVESGDDSEPLNHDIILRKHRGGLQRISQICSSYSPLHYHPNIPACIEPEDVQSNDNDETFNISEDGSEEETQQQTQNPNLLLSDDEIENRALCLVDDLLLQQGKSLKDFPNMPIPIAGNEDENSLIAEELTHDKEILAEFVDCYENLLNDDQKKIIHDCNNSQELIDFVYPELQLRSLDANYLLERGILAPRNVEVDELNSEVLAQFPVRIL</sequence>
<dbReference type="Proteomes" id="UP000789396">
    <property type="component" value="Unassembled WGS sequence"/>
</dbReference>
<proteinExistence type="predicted"/>
<protein>
    <submittedName>
        <fullName evidence="2">1395_t:CDS:1</fullName>
    </submittedName>
</protein>